<keyword evidence="3" id="KW-1185">Reference proteome</keyword>
<proteinExistence type="predicted"/>
<dbReference type="PATRIC" id="fig|307121.4.peg.5782"/>
<dbReference type="RefSeq" id="WP_091595828.1">
    <property type="nucleotide sequence ID" value="NZ_JBHRWG010000002.1"/>
</dbReference>
<organism evidence="2 3">
    <name type="scientific">Micromonospora krabiensis</name>
    <dbReference type="NCBI Taxonomy" id="307121"/>
    <lineage>
        <taxon>Bacteria</taxon>
        <taxon>Bacillati</taxon>
        <taxon>Actinomycetota</taxon>
        <taxon>Actinomycetes</taxon>
        <taxon>Micromonosporales</taxon>
        <taxon>Micromonosporaceae</taxon>
        <taxon>Micromonospora</taxon>
    </lineage>
</organism>
<dbReference type="Proteomes" id="UP000199393">
    <property type="component" value="Chromosome I"/>
</dbReference>
<name>A0A1C3NBW3_9ACTN</name>
<protein>
    <submittedName>
        <fullName evidence="2">Predicted acetyltransferase</fullName>
    </submittedName>
</protein>
<dbReference type="Pfam" id="PF13302">
    <property type="entry name" value="Acetyltransf_3"/>
    <property type="match status" value="1"/>
</dbReference>
<dbReference type="InterPro" id="IPR016181">
    <property type="entry name" value="Acyl_CoA_acyltransferase"/>
</dbReference>
<accession>A0A1C3NBW3</accession>
<dbReference type="OrthoDB" id="9797989at2"/>
<dbReference type="PANTHER" id="PTHR39173">
    <property type="entry name" value="ACETYLTRANSFERASE"/>
    <property type="match status" value="1"/>
</dbReference>
<dbReference type="Gene3D" id="3.40.630.30">
    <property type="match status" value="1"/>
</dbReference>
<sequence length="169" mass="18470">MPELIAPTVRLHTAWREAHAEWDPGAHEDGFGLRPSDDTASPAGFAAWVARLAAESEPHDGATACAYRWIVEDDRVLGGIALRFGPDDVVRRIGHIGYGIRPSARRRGLATWALGRMLAEARSAGLDRLLVVCAADNLPSARTVERHDGVLEEVRNTEFGPARRYAIVL</sequence>
<reference evidence="3" key="1">
    <citation type="submission" date="2016-06" db="EMBL/GenBank/DDBJ databases">
        <authorList>
            <person name="Varghese N."/>
        </authorList>
    </citation>
    <scope>NUCLEOTIDE SEQUENCE [LARGE SCALE GENOMIC DNA]</scope>
    <source>
        <strain evidence="3">DSM 45344</strain>
    </source>
</reference>
<evidence type="ECO:0000259" key="1">
    <source>
        <dbReference type="PROSITE" id="PS51186"/>
    </source>
</evidence>
<gene>
    <name evidence="2" type="ORF">GA0070620_5674</name>
</gene>
<dbReference type="EMBL" id="LT598496">
    <property type="protein sequence ID" value="SBV30086.1"/>
    <property type="molecule type" value="Genomic_DNA"/>
</dbReference>
<evidence type="ECO:0000313" key="2">
    <source>
        <dbReference type="EMBL" id="SBV30086.1"/>
    </source>
</evidence>
<dbReference type="CDD" id="cd04301">
    <property type="entry name" value="NAT_SF"/>
    <property type="match status" value="1"/>
</dbReference>
<dbReference type="PANTHER" id="PTHR39173:SF1">
    <property type="entry name" value="ACETYLTRANSFERASE"/>
    <property type="match status" value="1"/>
</dbReference>
<dbReference type="STRING" id="307121.GA0070620_5674"/>
<feature type="domain" description="N-acetyltransferase" evidence="1">
    <location>
        <begin position="20"/>
        <end position="169"/>
    </location>
</feature>
<dbReference type="PROSITE" id="PS51186">
    <property type="entry name" value="GNAT"/>
    <property type="match status" value="1"/>
</dbReference>
<keyword evidence="2" id="KW-0808">Transferase</keyword>
<evidence type="ECO:0000313" key="3">
    <source>
        <dbReference type="Proteomes" id="UP000199393"/>
    </source>
</evidence>
<dbReference type="GO" id="GO:0016747">
    <property type="term" value="F:acyltransferase activity, transferring groups other than amino-acyl groups"/>
    <property type="evidence" value="ECO:0007669"/>
    <property type="project" value="InterPro"/>
</dbReference>
<dbReference type="SUPFAM" id="SSF55729">
    <property type="entry name" value="Acyl-CoA N-acyltransferases (Nat)"/>
    <property type="match status" value="1"/>
</dbReference>
<dbReference type="AlphaFoldDB" id="A0A1C3NBW3"/>
<dbReference type="InterPro" id="IPR000182">
    <property type="entry name" value="GNAT_dom"/>
</dbReference>